<organism evidence="2 3">
    <name type="scientific">Hohenbuehelia grisea</name>
    <dbReference type="NCBI Taxonomy" id="104357"/>
    <lineage>
        <taxon>Eukaryota</taxon>
        <taxon>Fungi</taxon>
        <taxon>Dikarya</taxon>
        <taxon>Basidiomycota</taxon>
        <taxon>Agaricomycotina</taxon>
        <taxon>Agaricomycetes</taxon>
        <taxon>Agaricomycetidae</taxon>
        <taxon>Agaricales</taxon>
        <taxon>Pleurotineae</taxon>
        <taxon>Pleurotaceae</taxon>
        <taxon>Hohenbuehelia</taxon>
    </lineage>
</organism>
<dbReference type="EMBL" id="JASNQZ010000012">
    <property type="protein sequence ID" value="KAL0949641.1"/>
    <property type="molecule type" value="Genomic_DNA"/>
</dbReference>
<comment type="caution">
    <text evidence="2">The sequence shown here is derived from an EMBL/GenBank/DDBJ whole genome shotgun (WGS) entry which is preliminary data.</text>
</comment>
<reference evidence="3" key="1">
    <citation type="submission" date="2024-06" db="EMBL/GenBank/DDBJ databases">
        <title>Multi-omics analyses provide insights into the biosynthesis of the anticancer antibiotic pleurotin in Hohenbuehelia grisea.</title>
        <authorList>
            <person name="Weaver J.A."/>
            <person name="Alberti F."/>
        </authorList>
    </citation>
    <scope>NUCLEOTIDE SEQUENCE [LARGE SCALE GENOMIC DNA]</scope>
    <source>
        <strain evidence="3">T-177</strain>
    </source>
</reference>
<accession>A0ABR3J282</accession>
<evidence type="ECO:0000256" key="1">
    <source>
        <dbReference type="SAM" id="MobiDB-lite"/>
    </source>
</evidence>
<evidence type="ECO:0000313" key="3">
    <source>
        <dbReference type="Proteomes" id="UP001556367"/>
    </source>
</evidence>
<dbReference type="Proteomes" id="UP001556367">
    <property type="component" value="Unassembled WGS sequence"/>
</dbReference>
<sequence>MRILPRLREIITRQRDQPKVAIPRCMPERRQRRRTSLYKPVPPVPSLHPADYTQSILLAEGSSPNPITESNAYVRHKTLPPRVLPLQANQRTADNSEDAPREMTREELSWNADPYLRMLASPVRRCAASERYFPSDFLIRLVPMRVNPRSASSLHPGLSRIVRTLVPDGVEHSKFKPRRSGRGGYVLCWKEAIAQMTERNSHKRIMPGVVTYSRLEEHISTLLRVRILQEFALLVDSVKSRVPSAGMKGDHAEGGRAEERPAQLSRQDHTSILRRLTRDEWRKVKATGVLPYPDAVALLVVPPLNRDPQTRKRPEPSVSPLPTGQDDSRAPVASQDTSPPLSALYPATRAEDDFIDDDTLPCLQIPLYNGLTLFPYRPHRAALYSYLTQLLSIERRVLSKVKALTASQPQETLKIKLSGDDREPGDTKAKASHAFLLCSNADTITRGDSAAVGIALWRLRMYEGFGWQSENTRRWVSDVSRKRVSGFRGQT</sequence>
<protein>
    <submittedName>
        <fullName evidence="2">Uncharacterized protein</fullName>
    </submittedName>
</protein>
<feature type="compositionally biased region" description="Basic and acidic residues" evidence="1">
    <location>
        <begin position="248"/>
        <end position="271"/>
    </location>
</feature>
<proteinExistence type="predicted"/>
<feature type="region of interest" description="Disordered" evidence="1">
    <location>
        <begin position="303"/>
        <end position="344"/>
    </location>
</feature>
<feature type="region of interest" description="Disordered" evidence="1">
    <location>
        <begin position="242"/>
        <end position="271"/>
    </location>
</feature>
<keyword evidence="3" id="KW-1185">Reference proteome</keyword>
<gene>
    <name evidence="2" type="ORF">HGRIS_009685</name>
</gene>
<evidence type="ECO:0000313" key="2">
    <source>
        <dbReference type="EMBL" id="KAL0949641.1"/>
    </source>
</evidence>
<name>A0ABR3J282_9AGAR</name>